<keyword evidence="7" id="KW-0255">Endonuclease</keyword>
<comment type="function">
    <text evidence="7">SbcCD cleaves DNA hairpin structures. These structures can inhibit DNA replication and are intermediates in certain DNA recombination reactions. The complex acts as a 3'-&gt;5' double strand exonuclease that can open hairpins. It also has a 5' single-strand endonuclease activity.</text>
</comment>
<feature type="domain" description="Calcineurin-like phosphoesterase" evidence="8">
    <location>
        <begin position="1"/>
        <end position="94"/>
    </location>
</feature>
<comment type="similarity">
    <text evidence="1 7">Belongs to the SbcD family.</text>
</comment>
<dbReference type="GO" id="GO:0004519">
    <property type="term" value="F:endonuclease activity"/>
    <property type="evidence" value="ECO:0007669"/>
    <property type="project" value="UniProtKB-KW"/>
</dbReference>
<dbReference type="InterPro" id="IPR041796">
    <property type="entry name" value="Mre11_N"/>
</dbReference>
<comment type="subunit">
    <text evidence="2 7">Heterodimer of SbcC and SbcD.</text>
</comment>
<dbReference type="SUPFAM" id="SSF56300">
    <property type="entry name" value="Metallo-dependent phosphatases"/>
    <property type="match status" value="1"/>
</dbReference>
<evidence type="ECO:0000256" key="1">
    <source>
        <dbReference type="ARBA" id="ARBA00010555"/>
    </source>
</evidence>
<dbReference type="Pfam" id="PF00149">
    <property type="entry name" value="Metallophos"/>
    <property type="match status" value="1"/>
</dbReference>
<keyword evidence="7" id="KW-0233">DNA recombination</keyword>
<dbReference type="PANTHER" id="PTHR30337">
    <property type="entry name" value="COMPONENT OF ATP-DEPENDENT DSDNA EXONUCLEASE"/>
    <property type="match status" value="1"/>
</dbReference>
<evidence type="ECO:0000259" key="9">
    <source>
        <dbReference type="Pfam" id="PF12320"/>
    </source>
</evidence>
<dbReference type="RefSeq" id="WP_093688888.1">
    <property type="nucleotide sequence ID" value="NZ_FNBU01000006.1"/>
</dbReference>
<keyword evidence="4 7" id="KW-0540">Nuclease</keyword>
<dbReference type="CDD" id="cd00840">
    <property type="entry name" value="MPP_Mre11_N"/>
    <property type="match status" value="1"/>
</dbReference>
<dbReference type="Proteomes" id="UP000243333">
    <property type="component" value="Unassembled WGS sequence"/>
</dbReference>
<dbReference type="GO" id="GO:0006260">
    <property type="term" value="P:DNA replication"/>
    <property type="evidence" value="ECO:0007669"/>
    <property type="project" value="UniProtKB-KW"/>
</dbReference>
<dbReference type="PANTHER" id="PTHR30337:SF0">
    <property type="entry name" value="NUCLEASE SBCCD SUBUNIT D"/>
    <property type="match status" value="1"/>
</dbReference>
<evidence type="ECO:0000259" key="8">
    <source>
        <dbReference type="Pfam" id="PF00149"/>
    </source>
</evidence>
<name>A0A1G7JXU0_9FIRM</name>
<proteinExistence type="inferred from homology"/>
<dbReference type="STRING" id="1123285.SAMN05660235_01107"/>
<evidence type="ECO:0000256" key="6">
    <source>
        <dbReference type="ARBA" id="ARBA00022839"/>
    </source>
</evidence>
<sequence length="410" mass="44683">MRILHTADWHLGKTLEGRDRQTEQEQFIDEICAICNDEAIQLVLIAGDVFQSYTPSAAAEELFYAAVDRLADHGRRAVVVIAGNHDSPERLCAAAPLADRLGITMVGLPSDEVRPTPGRPTQLVRRIDAGPSWLEVAVPGCDHTAVIAALPYPSESRLRELLAASLDDNALVTAYNDRLAHIFSQLAAHFRSDAVNLAVSHLYVRGGITTESEESIQLGTAYAVDPAVFPTAAQYIALGHLHRPQKVAGSAVPARYAGSPLAYSFSEAGHSKAVFVVDARPGQPAQIKEIPLAAGRPLVRWQATEGLQQVERWVAEGRDKNAWIDLEIHVSSALSMDDIQRLRGLHTGFIHIRPMLPQEVGQTRLTGLSSLSPEELFKAFYQRCNAGAEPDDALVRLFLELAESEESESA</sequence>
<dbReference type="EMBL" id="FNBU01000006">
    <property type="protein sequence ID" value="SDF29661.1"/>
    <property type="molecule type" value="Genomic_DNA"/>
</dbReference>
<dbReference type="Pfam" id="PF12320">
    <property type="entry name" value="SbcD_C"/>
    <property type="match status" value="1"/>
</dbReference>
<evidence type="ECO:0000256" key="7">
    <source>
        <dbReference type="RuleBase" id="RU363069"/>
    </source>
</evidence>
<protein>
    <recommendedName>
        <fullName evidence="3 7">Nuclease SbcCD subunit D</fullName>
    </recommendedName>
</protein>
<dbReference type="InterPro" id="IPR004843">
    <property type="entry name" value="Calcineurin-like_PHP"/>
</dbReference>
<accession>A0A1G7JXU0</accession>
<feature type="domain" description="Nuclease SbcCD subunit D C-terminal" evidence="9">
    <location>
        <begin position="296"/>
        <end position="383"/>
    </location>
</feature>
<dbReference type="AlphaFoldDB" id="A0A1G7JXU0"/>
<gene>
    <name evidence="7" type="primary">sbcD</name>
    <name evidence="10" type="ORF">SAMN05660235_01107</name>
</gene>
<reference evidence="11" key="1">
    <citation type="submission" date="2016-10" db="EMBL/GenBank/DDBJ databases">
        <authorList>
            <person name="Varghese N."/>
            <person name="Submissions S."/>
        </authorList>
    </citation>
    <scope>NUCLEOTIDE SEQUENCE [LARGE SCALE GENOMIC DNA]</scope>
    <source>
        <strain evidence="11">DSM 23256</strain>
    </source>
</reference>
<dbReference type="GO" id="GO:0006310">
    <property type="term" value="P:DNA recombination"/>
    <property type="evidence" value="ECO:0007669"/>
    <property type="project" value="UniProtKB-KW"/>
</dbReference>
<dbReference type="GO" id="GO:0008408">
    <property type="term" value="F:3'-5' exonuclease activity"/>
    <property type="evidence" value="ECO:0007669"/>
    <property type="project" value="InterPro"/>
</dbReference>
<dbReference type="NCBIfam" id="TIGR00619">
    <property type="entry name" value="sbcd"/>
    <property type="match status" value="1"/>
</dbReference>
<dbReference type="OrthoDB" id="9773856at2"/>
<dbReference type="InterPro" id="IPR029052">
    <property type="entry name" value="Metallo-depent_PP-like"/>
</dbReference>
<dbReference type="InterPro" id="IPR026843">
    <property type="entry name" value="SbcD_C"/>
</dbReference>
<evidence type="ECO:0000313" key="10">
    <source>
        <dbReference type="EMBL" id="SDF29661.1"/>
    </source>
</evidence>
<keyword evidence="11" id="KW-1185">Reference proteome</keyword>
<keyword evidence="6 7" id="KW-0269">Exonuclease</keyword>
<evidence type="ECO:0000313" key="11">
    <source>
        <dbReference type="Proteomes" id="UP000243333"/>
    </source>
</evidence>
<evidence type="ECO:0000256" key="3">
    <source>
        <dbReference type="ARBA" id="ARBA00013365"/>
    </source>
</evidence>
<keyword evidence="7" id="KW-0235">DNA replication</keyword>
<evidence type="ECO:0000256" key="2">
    <source>
        <dbReference type="ARBA" id="ARBA00011322"/>
    </source>
</evidence>
<dbReference type="Gene3D" id="3.60.21.10">
    <property type="match status" value="1"/>
</dbReference>
<dbReference type="InterPro" id="IPR050535">
    <property type="entry name" value="DNA_Repair-Maintenance_Comp"/>
</dbReference>
<dbReference type="InterPro" id="IPR004593">
    <property type="entry name" value="SbcD"/>
</dbReference>
<evidence type="ECO:0000256" key="4">
    <source>
        <dbReference type="ARBA" id="ARBA00022722"/>
    </source>
</evidence>
<keyword evidence="5 7" id="KW-0378">Hydrolase</keyword>
<organism evidence="10 11">
    <name type="scientific">Sporolituus thermophilus DSM 23256</name>
    <dbReference type="NCBI Taxonomy" id="1123285"/>
    <lineage>
        <taxon>Bacteria</taxon>
        <taxon>Bacillati</taxon>
        <taxon>Bacillota</taxon>
        <taxon>Negativicutes</taxon>
        <taxon>Selenomonadales</taxon>
        <taxon>Sporomusaceae</taxon>
        <taxon>Sporolituus</taxon>
    </lineage>
</organism>
<evidence type="ECO:0000256" key="5">
    <source>
        <dbReference type="ARBA" id="ARBA00022801"/>
    </source>
</evidence>